<dbReference type="Proteomes" id="UP000631114">
    <property type="component" value="Unassembled WGS sequence"/>
</dbReference>
<dbReference type="AlphaFoldDB" id="A0A835LB72"/>
<sequence>MGGKESRGPASTLEFDGESSGLLGPGESRWPFTNGYAFATWIYIESFADTLNTATAAVEIAAATAATSGKSSAMSAAAAASALAGEGTTHMPRLFIFLSADNQGIEAYFHAHFLVVECGSGKGKKASLHFTHAFKPQHCYFIGLEHTCKQSLLGKAESELRLYIDGSLYESRPFDFPRISKPLAFCCFGTNPPPTMAGLQRRQRQCPLFAEMGPIYIFKEIIGPERMARLASRGGDVLPSFGNGAGLPWLASNDHVRSLAEESAFLDTELGGSLHLLYHPKLLSGHFCPDASPSGAAGRYQGTETQDPQNAVHQILNIRAFHSQTNLGIACLKEHRRPAEVLGQVHVATRMCPTEALWALAYGGSMSLLPLAVSNVQEDSLEPLQGSFPLSSATATLSASIFRIISMAIQYPGNNEELRCTRGPDVLLRILDYLLQTLSSLDLGKQNGVGDEELVAAIVSLCQSQKNNYALKVQFFSTLLLDLKMWSLCNYGLQKKLLSSLADMVFTESSVMRDANAVQMLLDSCRRCYWVIREKDFVNTFSLQETPRPVGEVNALVDELLVVIELLVGGAAPSVAPDDVRCLIGFLVDCLQPNQVQYLIIYVVYSYYCYFSMINVEMHQGIETLFVLLQREAKAGDNSNTENSIVKNEKNEFLQGSVDVTGIMDEISHNEALVAVEGNESVSDGEAFELQLSGSGGNSIDASIRNSIDRRTSVSENLLVKNLGGISFSITADSARNNVYNIDNGYGIVVRIISLLGALVAAGHLKFGAHTPSNMTSSILGNGLHDGDGTMFDDKLSLLLFALQKALHAAPRRLMTTNVCMALLAASINASTTDDGLNIYDHGHRFEHVQLLLVLLRSLPYASRVFQIRAIQVYSICMLYSFTEVWWQPQHPYTFTIGPSNTGCLNDSEHVS</sequence>
<evidence type="ECO:0000313" key="3">
    <source>
        <dbReference type="EMBL" id="KAF9587980.1"/>
    </source>
</evidence>
<organism evidence="3 4">
    <name type="scientific">Coptis chinensis</name>
    <dbReference type="NCBI Taxonomy" id="261450"/>
    <lineage>
        <taxon>Eukaryota</taxon>
        <taxon>Viridiplantae</taxon>
        <taxon>Streptophyta</taxon>
        <taxon>Embryophyta</taxon>
        <taxon>Tracheophyta</taxon>
        <taxon>Spermatophyta</taxon>
        <taxon>Magnoliopsida</taxon>
        <taxon>Ranunculales</taxon>
        <taxon>Ranunculaceae</taxon>
        <taxon>Coptidoideae</taxon>
        <taxon>Coptis</taxon>
    </lineage>
</organism>
<dbReference type="InterPro" id="IPR050865">
    <property type="entry name" value="BEACH_Domain"/>
</dbReference>
<dbReference type="Pfam" id="PF15787">
    <property type="entry name" value="DUF4704"/>
    <property type="match status" value="1"/>
</dbReference>
<reference evidence="3 4" key="1">
    <citation type="submission" date="2020-10" db="EMBL/GenBank/DDBJ databases">
        <title>The Coptis chinensis genome and diversification of protoberbering-type alkaloids.</title>
        <authorList>
            <person name="Wang B."/>
            <person name="Shu S."/>
            <person name="Song C."/>
            <person name="Liu Y."/>
        </authorList>
    </citation>
    <scope>NUCLEOTIDE SEQUENCE [LARGE SCALE GENOMIC DNA]</scope>
    <source>
        <strain evidence="3">HL-2020</strain>
        <tissue evidence="3">Leaf</tissue>
    </source>
</reference>
<proteinExistence type="predicted"/>
<evidence type="ECO:0000313" key="4">
    <source>
        <dbReference type="Proteomes" id="UP000631114"/>
    </source>
</evidence>
<dbReference type="PANTHER" id="PTHR13743">
    <property type="entry name" value="BEIGE/BEACH-RELATED"/>
    <property type="match status" value="1"/>
</dbReference>
<keyword evidence="4" id="KW-1185">Reference proteome</keyword>
<feature type="region of interest" description="Disordered" evidence="1">
    <location>
        <begin position="1"/>
        <end position="22"/>
    </location>
</feature>
<evidence type="ECO:0000256" key="1">
    <source>
        <dbReference type="SAM" id="MobiDB-lite"/>
    </source>
</evidence>
<dbReference type="PANTHER" id="PTHR13743:SF157">
    <property type="entry name" value="BEACH DOMAIN-CONTAINING PROTEIN C2"/>
    <property type="match status" value="1"/>
</dbReference>
<evidence type="ECO:0000259" key="2">
    <source>
        <dbReference type="Pfam" id="PF15787"/>
    </source>
</evidence>
<gene>
    <name evidence="3" type="ORF">IFM89_006859</name>
</gene>
<dbReference type="InterPro" id="IPR031570">
    <property type="entry name" value="NBEA/BDCP_DUF4704"/>
</dbReference>
<dbReference type="OrthoDB" id="26681at2759"/>
<protein>
    <recommendedName>
        <fullName evidence="2">DUF4704 domain-containing protein</fullName>
    </recommendedName>
</protein>
<name>A0A835LB72_9MAGN</name>
<comment type="caution">
    <text evidence="3">The sequence shown here is derived from an EMBL/GenBank/DDBJ whole genome shotgun (WGS) entry which is preliminary data.</text>
</comment>
<accession>A0A835LB72</accession>
<dbReference type="EMBL" id="JADFTS010000009">
    <property type="protein sequence ID" value="KAF9587980.1"/>
    <property type="molecule type" value="Genomic_DNA"/>
</dbReference>
<feature type="domain" description="DUF4704" evidence="2">
    <location>
        <begin position="333"/>
        <end position="634"/>
    </location>
</feature>